<keyword evidence="4 7" id="KW-0690">Ribosome biogenesis</keyword>
<evidence type="ECO:0000313" key="9">
    <source>
        <dbReference type="Proteomes" id="UP000294855"/>
    </source>
</evidence>
<comment type="caution">
    <text evidence="8">The sequence shown here is derived from an EMBL/GenBank/DDBJ whole genome shotgun (WGS) entry which is preliminary data.</text>
</comment>
<comment type="function">
    <text evidence="1 7">Involved in ribosome biogenesis; more specifically in 18S rRNA pseudouridylation and in cleavage of pre-rRNA.</text>
</comment>
<sequence length="58" mass="6702">MGKRIKKCQSCSRYTLSETCPDCGGVCVSPKPASYSPEDRYGKYRRMYRQSLNDSRKE</sequence>
<evidence type="ECO:0000256" key="5">
    <source>
        <dbReference type="ARBA" id="ARBA00022552"/>
    </source>
</evidence>
<evidence type="ECO:0000256" key="4">
    <source>
        <dbReference type="ARBA" id="ARBA00022517"/>
    </source>
</evidence>
<dbReference type="OrthoDB" id="7259at2157"/>
<dbReference type="Pfam" id="PF04135">
    <property type="entry name" value="Nop10p"/>
    <property type="match status" value="1"/>
</dbReference>
<proteinExistence type="inferred from homology"/>
<organism evidence="8 9">
    <name type="scientific">Methanimicrococcus blatticola</name>
    <dbReference type="NCBI Taxonomy" id="91560"/>
    <lineage>
        <taxon>Archaea</taxon>
        <taxon>Methanobacteriati</taxon>
        <taxon>Methanobacteriota</taxon>
        <taxon>Stenosarchaea group</taxon>
        <taxon>Methanomicrobia</taxon>
        <taxon>Methanosarcinales</taxon>
        <taxon>Methanosarcinaceae</taxon>
        <taxon>Methanimicrococcus</taxon>
    </lineage>
</organism>
<gene>
    <name evidence="7" type="primary">nop10</name>
    <name evidence="8" type="ORF">C7391_1502</name>
</gene>
<dbReference type="NCBIfam" id="NF009623">
    <property type="entry name" value="PRK13130.1"/>
    <property type="match status" value="1"/>
</dbReference>
<reference evidence="8 9" key="1">
    <citation type="submission" date="2019-03" db="EMBL/GenBank/DDBJ databases">
        <title>Genomic Encyclopedia of Type Strains, Phase IV (KMG-IV): sequencing the most valuable type-strain genomes for metagenomic binning, comparative biology and taxonomic classification.</title>
        <authorList>
            <person name="Goeker M."/>
        </authorList>
    </citation>
    <scope>NUCLEOTIDE SEQUENCE [LARGE SCALE GENOMIC DNA]</scope>
    <source>
        <strain evidence="8 9">DSM 13328</strain>
    </source>
</reference>
<dbReference type="AlphaFoldDB" id="A0A484F5V8"/>
<evidence type="ECO:0000256" key="6">
    <source>
        <dbReference type="ARBA" id="ARBA00023274"/>
    </source>
</evidence>
<accession>A0A484F5V8</accession>
<comment type="similarity">
    <text evidence="2 7">Belongs to the NOP10 family.</text>
</comment>
<dbReference type="HAMAP" id="MF_00803">
    <property type="entry name" value="Nop10"/>
    <property type="match status" value="1"/>
</dbReference>
<name>A0A484F5V8_9EURY</name>
<evidence type="ECO:0000313" key="8">
    <source>
        <dbReference type="EMBL" id="TDQ67948.1"/>
    </source>
</evidence>
<keyword evidence="6 7" id="KW-0687">Ribonucleoprotein</keyword>
<dbReference type="SUPFAM" id="SSF144210">
    <property type="entry name" value="Nop10-like SnoRNP"/>
    <property type="match status" value="1"/>
</dbReference>
<dbReference type="InterPro" id="IPR036756">
    <property type="entry name" value="H/ACA_rnp_Nop10_sf"/>
</dbReference>
<dbReference type="GO" id="GO:0030515">
    <property type="term" value="F:snoRNA binding"/>
    <property type="evidence" value="ECO:0007669"/>
    <property type="project" value="InterPro"/>
</dbReference>
<dbReference type="Gene3D" id="2.20.28.40">
    <property type="entry name" value="H/ACA ribonucleoprotein complex, subunit Nop10"/>
    <property type="match status" value="1"/>
</dbReference>
<dbReference type="Proteomes" id="UP000294855">
    <property type="component" value="Unassembled WGS sequence"/>
</dbReference>
<keyword evidence="9" id="KW-1185">Reference proteome</keyword>
<dbReference type="RefSeq" id="WP_133517941.1">
    <property type="nucleotide sequence ID" value="NZ_JAHDUW010000001.1"/>
</dbReference>
<evidence type="ECO:0000256" key="3">
    <source>
        <dbReference type="ARBA" id="ARBA00018821"/>
    </source>
</evidence>
<evidence type="ECO:0000256" key="7">
    <source>
        <dbReference type="HAMAP-Rule" id="MF_00803"/>
    </source>
</evidence>
<dbReference type="GO" id="GO:0006364">
    <property type="term" value="P:rRNA processing"/>
    <property type="evidence" value="ECO:0007669"/>
    <property type="project" value="UniProtKB-UniRule"/>
</dbReference>
<keyword evidence="5 7" id="KW-0698">rRNA processing</keyword>
<dbReference type="EMBL" id="SNYS01000010">
    <property type="protein sequence ID" value="TDQ67948.1"/>
    <property type="molecule type" value="Genomic_DNA"/>
</dbReference>
<protein>
    <recommendedName>
        <fullName evidence="3 7">Ribosome biogenesis protein Nop10</fullName>
    </recommendedName>
</protein>
<dbReference type="InterPro" id="IPR007264">
    <property type="entry name" value="H/ACA_rnp_Nop10"/>
</dbReference>
<dbReference type="InterPro" id="IPR023532">
    <property type="entry name" value="Nop10_arc-typ"/>
</dbReference>
<evidence type="ECO:0000256" key="1">
    <source>
        <dbReference type="ARBA" id="ARBA00002325"/>
    </source>
</evidence>
<dbReference type="GO" id="GO:1990904">
    <property type="term" value="C:ribonucleoprotein complex"/>
    <property type="evidence" value="ECO:0007669"/>
    <property type="project" value="UniProtKB-KW"/>
</dbReference>
<dbReference type="GO" id="GO:0001522">
    <property type="term" value="P:pseudouridine synthesis"/>
    <property type="evidence" value="ECO:0007669"/>
    <property type="project" value="InterPro"/>
</dbReference>
<evidence type="ECO:0000256" key="2">
    <source>
        <dbReference type="ARBA" id="ARBA00009462"/>
    </source>
</evidence>